<evidence type="ECO:0000256" key="2">
    <source>
        <dbReference type="SAM" id="SignalP"/>
    </source>
</evidence>
<name>A0AA91YX06_9BACT</name>
<evidence type="ECO:0008006" key="5">
    <source>
        <dbReference type="Google" id="ProtNLM"/>
    </source>
</evidence>
<reference evidence="3 4" key="1">
    <citation type="submission" date="2017-07" db="EMBL/GenBank/DDBJ databases">
        <title>Draft genome sequence of Prevotella copri isolated from the gut of healthy adult Indian.</title>
        <authorList>
            <person name="Das B."/>
            <person name="Bag S."/>
            <person name="Ghosh T.S."/>
        </authorList>
    </citation>
    <scope>NUCLEOTIDE SEQUENCE [LARGE SCALE GENOMIC DNA]</scope>
    <source>
        <strain evidence="3 4">Indica</strain>
    </source>
</reference>
<evidence type="ECO:0000313" key="4">
    <source>
        <dbReference type="Proteomes" id="UP000215155"/>
    </source>
</evidence>
<dbReference type="Proteomes" id="UP000215155">
    <property type="component" value="Unassembled WGS sequence"/>
</dbReference>
<gene>
    <name evidence="3" type="ORF">CFT61_07835</name>
</gene>
<dbReference type="RefSeq" id="WP_142990594.1">
    <property type="nucleotide sequence ID" value="NZ_NMPZ01000010.1"/>
</dbReference>
<feature type="compositionally biased region" description="Low complexity" evidence="1">
    <location>
        <begin position="47"/>
        <end position="59"/>
    </location>
</feature>
<feature type="region of interest" description="Disordered" evidence="1">
    <location>
        <begin position="47"/>
        <end position="75"/>
    </location>
</feature>
<dbReference type="AlphaFoldDB" id="A0AA91YX06"/>
<dbReference type="EMBL" id="NMPZ01000010">
    <property type="protein sequence ID" value="OXL44025.1"/>
    <property type="molecule type" value="Genomic_DNA"/>
</dbReference>
<feature type="signal peptide" evidence="2">
    <location>
        <begin position="1"/>
        <end position="21"/>
    </location>
</feature>
<proteinExistence type="predicted"/>
<protein>
    <recommendedName>
        <fullName evidence="5">Major fimbrial subunit protein N-terminal domain-containing protein</fullName>
    </recommendedName>
</protein>
<organism evidence="3 4">
    <name type="scientific">Segatella copri</name>
    <dbReference type="NCBI Taxonomy" id="165179"/>
    <lineage>
        <taxon>Bacteria</taxon>
        <taxon>Pseudomonadati</taxon>
        <taxon>Bacteroidota</taxon>
        <taxon>Bacteroidia</taxon>
        <taxon>Bacteroidales</taxon>
        <taxon>Prevotellaceae</taxon>
        <taxon>Segatella</taxon>
    </lineage>
</organism>
<keyword evidence="2" id="KW-0732">Signal</keyword>
<evidence type="ECO:0000313" key="3">
    <source>
        <dbReference type="EMBL" id="OXL44025.1"/>
    </source>
</evidence>
<comment type="caution">
    <text evidence="3">The sequence shown here is derived from an EMBL/GenBank/DDBJ whole genome shotgun (WGS) entry which is preliminary data.</text>
</comment>
<sequence>MKGIAALAPTLLLTLILTSCMSDGYTDTAAGKSDTYINLNVSTPTAQARANAPANTAGTSGTLGQDETSPSPTEEEKIYSIRVWAFKSDTDENAAPIGFKAETGLNETGSHQVSMKLLRKAAGDLENIDLFILLNAESIGVLNNNNCNRMTRKELNAATFNSNFGINPDGSAQAKAVPATGLPISRVITNINVKNNIADNAAIAATKPVSVPLVRAVSKLHFFFARKTGKDTESVTVTRIEVNGVTLTAASPVFPEAATNAEKDTKGLKGSFNGLKYLTKNLRFGAIATNKINPVADPKIYIRKDGEKAQKYMTRLSTGVKEGCRSYLRETDKTITGKIYFKSNASLAERSVEFKIPDAYRNHELVVYGYFSGEAFLDNFKLQYYVANWNEKAATDIKFN</sequence>
<evidence type="ECO:0000256" key="1">
    <source>
        <dbReference type="SAM" id="MobiDB-lite"/>
    </source>
</evidence>
<dbReference type="PROSITE" id="PS51257">
    <property type="entry name" value="PROKAR_LIPOPROTEIN"/>
    <property type="match status" value="1"/>
</dbReference>
<accession>A0AA91YX06</accession>
<feature type="chain" id="PRO_5041660476" description="Major fimbrial subunit protein N-terminal domain-containing protein" evidence="2">
    <location>
        <begin position="22"/>
        <end position="400"/>
    </location>
</feature>
<feature type="compositionally biased region" description="Polar residues" evidence="1">
    <location>
        <begin position="60"/>
        <end position="72"/>
    </location>
</feature>